<keyword evidence="4" id="KW-0847">Vitamin C</keyword>
<dbReference type="STRING" id="133385.A0A2T9YRL9"/>
<dbReference type="Gene3D" id="3.60.130.20">
    <property type="entry name" value="Oxoglutarate/iron-dependent oxygenase, C-terminal degradation domain"/>
    <property type="match status" value="1"/>
</dbReference>
<dbReference type="GO" id="GO:0006449">
    <property type="term" value="P:regulation of translational termination"/>
    <property type="evidence" value="ECO:0007669"/>
    <property type="project" value="TreeGrafter"/>
</dbReference>
<dbReference type="OrthoDB" id="430522at2759"/>
<dbReference type="AlphaFoldDB" id="A0A2T9YRL9"/>
<feature type="compositionally biased region" description="Basic and acidic residues" evidence="9">
    <location>
        <begin position="1"/>
        <end position="16"/>
    </location>
</feature>
<dbReference type="Pfam" id="PF13661">
    <property type="entry name" value="2OG-FeII_Oxy_4"/>
    <property type="match status" value="1"/>
</dbReference>
<dbReference type="PANTHER" id="PTHR12117">
    <property type="entry name" value="HISTONE ACETYLTRANSFERASE COMPLEX"/>
    <property type="match status" value="1"/>
</dbReference>
<dbReference type="Pfam" id="PF10637">
    <property type="entry name" value="Ofd1_CTDD"/>
    <property type="match status" value="1"/>
</dbReference>
<keyword evidence="7" id="KW-0408">Iron</keyword>
<evidence type="ECO:0000256" key="8">
    <source>
        <dbReference type="ARBA" id="ARBA00047444"/>
    </source>
</evidence>
<dbReference type="PROSITE" id="PS51471">
    <property type="entry name" value="FE2OG_OXY"/>
    <property type="match status" value="1"/>
</dbReference>
<name>A0A2T9YRL9_9FUNG</name>
<dbReference type="GO" id="GO:0005506">
    <property type="term" value="F:iron ion binding"/>
    <property type="evidence" value="ECO:0007669"/>
    <property type="project" value="InterPro"/>
</dbReference>
<evidence type="ECO:0000256" key="5">
    <source>
        <dbReference type="ARBA" id="ARBA00022964"/>
    </source>
</evidence>
<organism evidence="11 12">
    <name type="scientific">Smittium simulii</name>
    <dbReference type="NCBI Taxonomy" id="133385"/>
    <lineage>
        <taxon>Eukaryota</taxon>
        <taxon>Fungi</taxon>
        <taxon>Fungi incertae sedis</taxon>
        <taxon>Zoopagomycota</taxon>
        <taxon>Kickxellomycotina</taxon>
        <taxon>Harpellomycetes</taxon>
        <taxon>Harpellales</taxon>
        <taxon>Legeriomycetaceae</taxon>
        <taxon>Smittium</taxon>
    </lineage>
</organism>
<gene>
    <name evidence="11" type="ORF">BB561_002123</name>
</gene>
<dbReference type="Proteomes" id="UP000245383">
    <property type="component" value="Unassembled WGS sequence"/>
</dbReference>
<comment type="caution">
    <text evidence="11">The sequence shown here is derived from an EMBL/GenBank/DDBJ whole genome shotgun (WGS) entry which is preliminary data.</text>
</comment>
<dbReference type="SMART" id="SM00702">
    <property type="entry name" value="P4Hc"/>
    <property type="match status" value="1"/>
</dbReference>
<dbReference type="InterPro" id="IPR043044">
    <property type="entry name" value="TPA1/Ofd1_C"/>
</dbReference>
<dbReference type="InterPro" id="IPR006620">
    <property type="entry name" value="Pro_4_hyd_alph"/>
</dbReference>
<keyword evidence="12" id="KW-1185">Reference proteome</keyword>
<feature type="region of interest" description="Disordered" evidence="9">
    <location>
        <begin position="1"/>
        <end position="28"/>
    </location>
</feature>
<evidence type="ECO:0000256" key="3">
    <source>
        <dbReference type="ARBA" id="ARBA00022723"/>
    </source>
</evidence>
<evidence type="ECO:0000259" key="10">
    <source>
        <dbReference type="PROSITE" id="PS51471"/>
    </source>
</evidence>
<accession>A0A2T9YRL9</accession>
<dbReference type="EMBL" id="MBFR01000068">
    <property type="protein sequence ID" value="PVU94998.1"/>
    <property type="molecule type" value="Genomic_DNA"/>
</dbReference>
<dbReference type="GO" id="GO:0005737">
    <property type="term" value="C:cytoplasm"/>
    <property type="evidence" value="ECO:0007669"/>
    <property type="project" value="TreeGrafter"/>
</dbReference>
<comment type="similarity">
    <text evidence="2">Belongs to the TPA1 family.</text>
</comment>
<evidence type="ECO:0000256" key="1">
    <source>
        <dbReference type="ARBA" id="ARBA00001961"/>
    </source>
</evidence>
<comment type="cofactor">
    <cofactor evidence="1">
        <name>L-ascorbate</name>
        <dbReference type="ChEBI" id="CHEBI:38290"/>
    </cofactor>
</comment>
<sequence>MEPLDRIKRVKTDHVQENNSSNEPLPMSPLEEFTECFTHDLFSSSKFDDIKDKYEISKPFKYCEISPIFENKLLKDVQTEIIDNLNFTLKETDIYAYNQSGDLANLDGLPADEKNKLPSLKLLRDAIYSPQFRSFVSKITGCGPLSGIKTDMSTNIFKDTNYLLLHDDVIEDRIISFIIYLPTLNGKKDWEPAEGGALELYPVIDNSSVPHISPETSLSTRWNKIVFFEVKPGYSFHSVSEVIAKDPKVQRLSIQGWFHAPQKSEVGYSSIPKTLSHTPTLKQIHMGDDYLSFTKIETPQNASHNLVLSNDDKAYLEIFVNPDYLSDKIIQQTQNLFLEQSYIQLGKFLNFDNSAKLEEIIKVADKLDNFNTTNLPYHGSGECGRWKVRGPSVLRRFLELDGPSGSNTADKGINDHQLLTFTLASLRDELFKSEAFRNWISIVTQVDIGSYRGSVRRFRPGLDYVLASKTGITNPTIDVNLSLTPIDSTEDKNLWQSGQVGGYECYLTVEPDDTPASVYKRLDDEDPLLTVPASWNTLNLVYCEPEVLKFTHL</sequence>
<evidence type="ECO:0000256" key="9">
    <source>
        <dbReference type="SAM" id="MobiDB-lite"/>
    </source>
</evidence>
<dbReference type="GO" id="GO:0031418">
    <property type="term" value="F:L-ascorbic acid binding"/>
    <property type="evidence" value="ECO:0007669"/>
    <property type="project" value="UniProtKB-KW"/>
</dbReference>
<dbReference type="PANTHER" id="PTHR12117:SF0">
    <property type="entry name" value="PROLYL 3-HYDROXYLASE OGFOD1"/>
    <property type="match status" value="1"/>
</dbReference>
<evidence type="ECO:0000256" key="6">
    <source>
        <dbReference type="ARBA" id="ARBA00023002"/>
    </source>
</evidence>
<proteinExistence type="inferred from homology"/>
<evidence type="ECO:0000313" key="12">
    <source>
        <dbReference type="Proteomes" id="UP000245383"/>
    </source>
</evidence>
<protein>
    <recommendedName>
        <fullName evidence="10">Fe2OG dioxygenase domain-containing protein</fullName>
    </recommendedName>
</protein>
<evidence type="ECO:0000256" key="2">
    <source>
        <dbReference type="ARBA" id="ARBA00007443"/>
    </source>
</evidence>
<dbReference type="InterPro" id="IPR039558">
    <property type="entry name" value="TPA1/OFD1_N"/>
</dbReference>
<dbReference type="InterPro" id="IPR005123">
    <property type="entry name" value="Oxoglu/Fe-dep_dioxygenase_dom"/>
</dbReference>
<dbReference type="InterPro" id="IPR019601">
    <property type="entry name" value="Oxoglutarate/Fe-dep_Oase_C"/>
</dbReference>
<keyword evidence="5" id="KW-0223">Dioxygenase</keyword>
<comment type="catalytic activity">
    <reaction evidence="8">
        <text>[ribosomal protein uS12]-L-proline + 2-oxoglutarate + O2 = [ribosomal protein uS12]-(3S)-3-hydroxy-L-proline + succinate + CO2</text>
        <dbReference type="Rhea" id="RHEA:54156"/>
        <dbReference type="Rhea" id="RHEA-COMP:13816"/>
        <dbReference type="Rhea" id="RHEA-COMP:13818"/>
        <dbReference type="ChEBI" id="CHEBI:15379"/>
        <dbReference type="ChEBI" id="CHEBI:16526"/>
        <dbReference type="ChEBI" id="CHEBI:16810"/>
        <dbReference type="ChEBI" id="CHEBI:30031"/>
        <dbReference type="ChEBI" id="CHEBI:50342"/>
        <dbReference type="ChEBI" id="CHEBI:85428"/>
    </reaction>
</comment>
<reference evidence="11 12" key="1">
    <citation type="journal article" date="2018" name="MBio">
        <title>Comparative Genomics Reveals the Core Gene Toolbox for the Fungus-Insect Symbiosis.</title>
        <authorList>
            <person name="Wang Y."/>
            <person name="Stata M."/>
            <person name="Wang W."/>
            <person name="Stajich J.E."/>
            <person name="White M.M."/>
            <person name="Moncalvo J.M."/>
        </authorList>
    </citation>
    <scope>NUCLEOTIDE SEQUENCE [LARGE SCALE GENOMIC DNA]</scope>
    <source>
        <strain evidence="11 12">SWE-8-4</strain>
    </source>
</reference>
<keyword evidence="6" id="KW-0560">Oxidoreductase</keyword>
<dbReference type="InterPro" id="IPR051842">
    <property type="entry name" value="uS12_prolyl_hydroxylase"/>
</dbReference>
<keyword evidence="3" id="KW-0479">Metal-binding</keyword>
<dbReference type="Gene3D" id="2.60.120.620">
    <property type="entry name" value="q2cbj1_9rhob like domain"/>
    <property type="match status" value="1"/>
</dbReference>
<feature type="domain" description="Fe2OG dioxygenase" evidence="10">
    <location>
        <begin position="148"/>
        <end position="260"/>
    </location>
</feature>
<evidence type="ECO:0000256" key="4">
    <source>
        <dbReference type="ARBA" id="ARBA00022896"/>
    </source>
</evidence>
<evidence type="ECO:0000256" key="7">
    <source>
        <dbReference type="ARBA" id="ARBA00023004"/>
    </source>
</evidence>
<dbReference type="GO" id="GO:0031543">
    <property type="term" value="F:peptidyl-proline dioxygenase activity"/>
    <property type="evidence" value="ECO:0007669"/>
    <property type="project" value="TreeGrafter"/>
</dbReference>
<evidence type="ECO:0000313" key="11">
    <source>
        <dbReference type="EMBL" id="PVU94998.1"/>
    </source>
</evidence>